<gene>
    <name evidence="1" type="ORF">OSB04_004431</name>
</gene>
<evidence type="ECO:0000313" key="2">
    <source>
        <dbReference type="Proteomes" id="UP001172457"/>
    </source>
</evidence>
<evidence type="ECO:0000313" key="1">
    <source>
        <dbReference type="EMBL" id="KAJ9568465.1"/>
    </source>
</evidence>
<name>A0AA38U8F1_9ASTR</name>
<organism evidence="1 2">
    <name type="scientific">Centaurea solstitialis</name>
    <name type="common">yellow star-thistle</name>
    <dbReference type="NCBI Taxonomy" id="347529"/>
    <lineage>
        <taxon>Eukaryota</taxon>
        <taxon>Viridiplantae</taxon>
        <taxon>Streptophyta</taxon>
        <taxon>Embryophyta</taxon>
        <taxon>Tracheophyta</taxon>
        <taxon>Spermatophyta</taxon>
        <taxon>Magnoliopsida</taxon>
        <taxon>eudicotyledons</taxon>
        <taxon>Gunneridae</taxon>
        <taxon>Pentapetalae</taxon>
        <taxon>asterids</taxon>
        <taxon>campanulids</taxon>
        <taxon>Asterales</taxon>
        <taxon>Asteraceae</taxon>
        <taxon>Carduoideae</taxon>
        <taxon>Cardueae</taxon>
        <taxon>Centaureinae</taxon>
        <taxon>Centaurea</taxon>
    </lineage>
</organism>
<dbReference type="AlphaFoldDB" id="A0AA38U8F1"/>
<accession>A0AA38U8F1</accession>
<reference evidence="1" key="1">
    <citation type="submission" date="2023-03" db="EMBL/GenBank/DDBJ databases">
        <title>Chromosome-scale reference genome and RAD-based genetic map of yellow starthistle (Centaurea solstitialis) reveal putative structural variation and QTLs associated with invader traits.</title>
        <authorList>
            <person name="Reatini B."/>
            <person name="Cang F.A."/>
            <person name="Jiang Q."/>
            <person name="Mckibben M.T.W."/>
            <person name="Barker M.S."/>
            <person name="Rieseberg L.H."/>
            <person name="Dlugosch K.M."/>
        </authorList>
    </citation>
    <scope>NUCLEOTIDE SEQUENCE</scope>
    <source>
        <strain evidence="1">CAN-66</strain>
        <tissue evidence="1">Leaf</tissue>
    </source>
</reference>
<dbReference type="Proteomes" id="UP001172457">
    <property type="component" value="Chromosome 1"/>
</dbReference>
<dbReference type="EMBL" id="JARYMX010000001">
    <property type="protein sequence ID" value="KAJ9568465.1"/>
    <property type="molecule type" value="Genomic_DNA"/>
</dbReference>
<proteinExistence type="predicted"/>
<protein>
    <submittedName>
        <fullName evidence="1">Uncharacterized protein</fullName>
    </submittedName>
</protein>
<keyword evidence="2" id="KW-1185">Reference proteome</keyword>
<comment type="caution">
    <text evidence="1">The sequence shown here is derived from an EMBL/GenBank/DDBJ whole genome shotgun (WGS) entry which is preliminary data.</text>
</comment>
<sequence length="102" mass="12462">MTRYIPLTLKRWPYDNKTFLYWSVSTTTTSLLAKEWRKSQTRSRVCELVREMRMGRRYGEEYKKFWEENMWLVIPRIFAHAPPNYINSIKLGKLRHVEMSTL</sequence>